<sequence length="430" mass="46609">MKRIVRAVLLAGALFCPAGLRAQDLSIEEAIATALKQSPTLNARRQELNKAKGSIVQAQGNFLPRLSLTGQYSDNRSPTVSGGSRTDSVSGGIALTQSLYAGGRYTAQQRQAQATLSQAELGVREAEEALAVNVYDAFYGVILAREKVAAAQDAVETSRTHLREVRQMLGVGLANQLEVIRAEQQLSANEAALASSRGAFDAERITLLNLMGLAPSSALLPKGPLELAAPRGTAQQSVALAQKQRADVAMLEKQIAIQSEQIKIVRSAAKPSFDLSATADYSDPYHNRDAGDDSWKATLTLEIPLYDRGQTRGEVMKAKAVQEQNKQALRQKELDVLSEIELAWVEIGDSAVQVEAHRKSLALARETLRLSQVGFREGVTPQLDLLEAQSNLTAARKDYSQSLFDHLMKVVALKRAEGALIAWTLEGEKR</sequence>
<protein>
    <submittedName>
        <fullName evidence="9">TolC family protein</fullName>
    </submittedName>
</protein>
<dbReference type="Proteomes" id="UP000473699">
    <property type="component" value="Unassembled WGS sequence"/>
</dbReference>
<keyword evidence="10" id="KW-1185">Reference proteome</keyword>
<name>A0A6L5YB18_9BACT</name>
<keyword evidence="7" id="KW-0998">Cell outer membrane</keyword>
<dbReference type="SUPFAM" id="SSF56954">
    <property type="entry name" value="Outer membrane efflux proteins (OEP)"/>
    <property type="match status" value="1"/>
</dbReference>
<dbReference type="PANTHER" id="PTHR30026:SF20">
    <property type="entry name" value="OUTER MEMBRANE PROTEIN TOLC"/>
    <property type="match status" value="1"/>
</dbReference>
<dbReference type="EMBL" id="VUNH01000001">
    <property type="protein sequence ID" value="MST54677.1"/>
    <property type="molecule type" value="Genomic_DNA"/>
</dbReference>
<evidence type="ECO:0000313" key="10">
    <source>
        <dbReference type="Proteomes" id="UP000473699"/>
    </source>
</evidence>
<dbReference type="GO" id="GO:1990281">
    <property type="term" value="C:efflux pump complex"/>
    <property type="evidence" value="ECO:0007669"/>
    <property type="project" value="TreeGrafter"/>
</dbReference>
<comment type="subcellular location">
    <subcellularLocation>
        <location evidence="1">Cell outer membrane</location>
    </subcellularLocation>
</comment>
<reference evidence="9 10" key="1">
    <citation type="submission" date="2019-08" db="EMBL/GenBank/DDBJ databases">
        <title>In-depth cultivation of the pig gut microbiome towards novel bacterial diversity and tailored functional studies.</title>
        <authorList>
            <person name="Wylensek D."/>
            <person name="Hitch T.C.A."/>
            <person name="Clavel T."/>
        </authorList>
    </citation>
    <scope>NUCLEOTIDE SEQUENCE [LARGE SCALE GENOMIC DNA]</scope>
    <source>
        <strain evidence="9 10">SM-530-WT-4B</strain>
    </source>
</reference>
<dbReference type="GO" id="GO:0015562">
    <property type="term" value="F:efflux transmembrane transporter activity"/>
    <property type="evidence" value="ECO:0007669"/>
    <property type="project" value="InterPro"/>
</dbReference>
<dbReference type="GO" id="GO:0015288">
    <property type="term" value="F:porin activity"/>
    <property type="evidence" value="ECO:0007669"/>
    <property type="project" value="TreeGrafter"/>
</dbReference>
<evidence type="ECO:0000256" key="1">
    <source>
        <dbReference type="ARBA" id="ARBA00004442"/>
    </source>
</evidence>
<accession>A0A6L5YB18</accession>
<feature type="signal peptide" evidence="8">
    <location>
        <begin position="1"/>
        <end position="22"/>
    </location>
</feature>
<evidence type="ECO:0000256" key="8">
    <source>
        <dbReference type="SAM" id="SignalP"/>
    </source>
</evidence>
<dbReference type="GO" id="GO:0009279">
    <property type="term" value="C:cell outer membrane"/>
    <property type="evidence" value="ECO:0007669"/>
    <property type="project" value="UniProtKB-SubCell"/>
</dbReference>
<evidence type="ECO:0000256" key="3">
    <source>
        <dbReference type="ARBA" id="ARBA00022448"/>
    </source>
</evidence>
<dbReference type="InterPro" id="IPR051906">
    <property type="entry name" value="TolC-like"/>
</dbReference>
<organism evidence="9 10">
    <name type="scientific">Pyramidobacter porci</name>
    <dbReference type="NCBI Taxonomy" id="2605789"/>
    <lineage>
        <taxon>Bacteria</taxon>
        <taxon>Thermotogati</taxon>
        <taxon>Synergistota</taxon>
        <taxon>Synergistia</taxon>
        <taxon>Synergistales</taxon>
        <taxon>Dethiosulfovibrionaceae</taxon>
        <taxon>Pyramidobacter</taxon>
    </lineage>
</organism>
<keyword evidence="3" id="KW-0813">Transport</keyword>
<proteinExistence type="inferred from homology"/>
<dbReference type="RefSeq" id="WP_154527801.1">
    <property type="nucleotide sequence ID" value="NZ_VUNH01000001.1"/>
</dbReference>
<keyword evidence="4" id="KW-1134">Transmembrane beta strand</keyword>
<comment type="caution">
    <text evidence="9">The sequence shown here is derived from an EMBL/GenBank/DDBJ whole genome shotgun (WGS) entry which is preliminary data.</text>
</comment>
<dbReference type="Pfam" id="PF02321">
    <property type="entry name" value="OEP"/>
    <property type="match status" value="2"/>
</dbReference>
<dbReference type="PANTHER" id="PTHR30026">
    <property type="entry name" value="OUTER MEMBRANE PROTEIN TOLC"/>
    <property type="match status" value="1"/>
</dbReference>
<dbReference type="Gene3D" id="1.20.1600.10">
    <property type="entry name" value="Outer membrane efflux proteins (OEP)"/>
    <property type="match status" value="1"/>
</dbReference>
<keyword evidence="5" id="KW-0812">Transmembrane</keyword>
<evidence type="ECO:0000256" key="2">
    <source>
        <dbReference type="ARBA" id="ARBA00007613"/>
    </source>
</evidence>
<dbReference type="AlphaFoldDB" id="A0A6L5YB18"/>
<comment type="similarity">
    <text evidence="2">Belongs to the outer membrane factor (OMF) (TC 1.B.17) family.</text>
</comment>
<keyword evidence="6" id="KW-0472">Membrane</keyword>
<feature type="chain" id="PRO_5027031964" evidence="8">
    <location>
        <begin position="23"/>
        <end position="430"/>
    </location>
</feature>
<dbReference type="InterPro" id="IPR003423">
    <property type="entry name" value="OMP_efflux"/>
</dbReference>
<evidence type="ECO:0000256" key="6">
    <source>
        <dbReference type="ARBA" id="ARBA00023136"/>
    </source>
</evidence>
<gene>
    <name evidence="9" type="ORF">FYJ74_01230</name>
</gene>
<evidence type="ECO:0000256" key="5">
    <source>
        <dbReference type="ARBA" id="ARBA00022692"/>
    </source>
</evidence>
<evidence type="ECO:0000256" key="7">
    <source>
        <dbReference type="ARBA" id="ARBA00023237"/>
    </source>
</evidence>
<keyword evidence="8" id="KW-0732">Signal</keyword>
<evidence type="ECO:0000313" key="9">
    <source>
        <dbReference type="EMBL" id="MST54677.1"/>
    </source>
</evidence>
<evidence type="ECO:0000256" key="4">
    <source>
        <dbReference type="ARBA" id="ARBA00022452"/>
    </source>
</evidence>